<organism evidence="11 12">
    <name type="scientific">Sulfitobacter guttiformis</name>
    <dbReference type="NCBI Taxonomy" id="74349"/>
    <lineage>
        <taxon>Bacteria</taxon>
        <taxon>Pseudomonadati</taxon>
        <taxon>Pseudomonadota</taxon>
        <taxon>Alphaproteobacteria</taxon>
        <taxon>Rhodobacterales</taxon>
        <taxon>Roseobacteraceae</taxon>
        <taxon>Sulfitobacter</taxon>
    </lineage>
</organism>
<evidence type="ECO:0000256" key="2">
    <source>
        <dbReference type="ARBA" id="ARBA00005691"/>
    </source>
</evidence>
<dbReference type="InterPro" id="IPR001261">
    <property type="entry name" value="ArgE/DapE_CS"/>
</dbReference>
<evidence type="ECO:0000256" key="8">
    <source>
        <dbReference type="ARBA" id="ARBA00022833"/>
    </source>
</evidence>
<dbReference type="InterPro" id="IPR010169">
    <property type="entry name" value="AcOrn-deacetyl"/>
</dbReference>
<evidence type="ECO:0000256" key="3">
    <source>
        <dbReference type="ARBA" id="ARBA00022490"/>
    </source>
</evidence>
<dbReference type="CDD" id="cd03894">
    <property type="entry name" value="M20_ArgE"/>
    <property type="match status" value="1"/>
</dbReference>
<accession>A0A420DP86</accession>
<evidence type="ECO:0000256" key="1">
    <source>
        <dbReference type="ARBA" id="ARBA00001947"/>
    </source>
</evidence>
<reference evidence="11 12" key="1">
    <citation type="submission" date="2018-09" db="EMBL/GenBank/DDBJ databases">
        <title>Genomic Encyclopedia of Archaeal and Bacterial Type Strains, Phase II (KMG-II): from individual species to whole genera.</title>
        <authorList>
            <person name="Goeker M."/>
        </authorList>
    </citation>
    <scope>NUCLEOTIDE SEQUENCE [LARGE SCALE GENOMIC DNA]</scope>
    <source>
        <strain evidence="11 12">DSM 11458</strain>
    </source>
</reference>
<dbReference type="Proteomes" id="UP000284407">
    <property type="component" value="Unassembled WGS sequence"/>
</dbReference>
<dbReference type="STRING" id="1443111.Z949_2512"/>
<evidence type="ECO:0000313" key="11">
    <source>
        <dbReference type="EMBL" id="RKE95993.1"/>
    </source>
</evidence>
<dbReference type="Gene3D" id="3.40.630.10">
    <property type="entry name" value="Zn peptidases"/>
    <property type="match status" value="1"/>
</dbReference>
<dbReference type="OrthoDB" id="9809784at2"/>
<dbReference type="Pfam" id="PF07687">
    <property type="entry name" value="M20_dimer"/>
    <property type="match status" value="1"/>
</dbReference>
<dbReference type="InterPro" id="IPR036264">
    <property type="entry name" value="Bact_exopeptidase_dim_dom"/>
</dbReference>
<protein>
    <submittedName>
        <fullName evidence="11">Acetylornithine deacetylase</fullName>
    </submittedName>
</protein>
<keyword evidence="8" id="KW-0862">Zinc</keyword>
<dbReference type="NCBIfam" id="NF005710">
    <property type="entry name" value="PRK07522.1"/>
    <property type="match status" value="1"/>
</dbReference>
<dbReference type="GO" id="GO:0046872">
    <property type="term" value="F:metal ion binding"/>
    <property type="evidence" value="ECO:0007669"/>
    <property type="project" value="UniProtKB-KW"/>
</dbReference>
<keyword evidence="5" id="KW-0028">Amino-acid biosynthesis</keyword>
<keyword evidence="7" id="KW-0378">Hydrolase</keyword>
<dbReference type="SUPFAM" id="SSF53187">
    <property type="entry name" value="Zn-dependent exopeptidases"/>
    <property type="match status" value="1"/>
</dbReference>
<dbReference type="GO" id="GO:0008777">
    <property type="term" value="F:acetylornithine deacetylase activity"/>
    <property type="evidence" value="ECO:0007669"/>
    <property type="project" value="TreeGrafter"/>
</dbReference>
<dbReference type="PROSITE" id="PS00759">
    <property type="entry name" value="ARGE_DAPE_CPG2_2"/>
    <property type="match status" value="1"/>
</dbReference>
<dbReference type="EMBL" id="RAQK01000001">
    <property type="protein sequence ID" value="RKE95993.1"/>
    <property type="molecule type" value="Genomic_DNA"/>
</dbReference>
<dbReference type="InterPro" id="IPR050072">
    <property type="entry name" value="Peptidase_M20A"/>
</dbReference>
<evidence type="ECO:0000256" key="7">
    <source>
        <dbReference type="ARBA" id="ARBA00022801"/>
    </source>
</evidence>
<evidence type="ECO:0000256" key="9">
    <source>
        <dbReference type="ARBA" id="ARBA00023285"/>
    </source>
</evidence>
<keyword evidence="12" id="KW-1185">Reference proteome</keyword>
<dbReference type="Gene3D" id="3.30.70.360">
    <property type="match status" value="1"/>
</dbReference>
<keyword evidence="6" id="KW-0479">Metal-binding</keyword>
<name>A0A420DP86_9RHOB</name>
<evidence type="ECO:0000256" key="4">
    <source>
        <dbReference type="ARBA" id="ARBA00022571"/>
    </source>
</evidence>
<dbReference type="InterPro" id="IPR011650">
    <property type="entry name" value="Peptidase_M20_dimer"/>
</dbReference>
<evidence type="ECO:0000256" key="6">
    <source>
        <dbReference type="ARBA" id="ARBA00022723"/>
    </source>
</evidence>
<proteinExistence type="inferred from homology"/>
<feature type="domain" description="Peptidase M20 dimerisation" evidence="10">
    <location>
        <begin position="172"/>
        <end position="284"/>
    </location>
</feature>
<gene>
    <name evidence="11" type="ORF">C8N30_0543</name>
</gene>
<dbReference type="PANTHER" id="PTHR43808">
    <property type="entry name" value="ACETYLORNITHINE DEACETYLASE"/>
    <property type="match status" value="1"/>
</dbReference>
<dbReference type="RefSeq" id="WP_025062946.1">
    <property type="nucleotide sequence ID" value="NZ_RAQK01000001.1"/>
</dbReference>
<evidence type="ECO:0000256" key="5">
    <source>
        <dbReference type="ARBA" id="ARBA00022605"/>
    </source>
</evidence>
<evidence type="ECO:0000259" key="10">
    <source>
        <dbReference type="Pfam" id="PF07687"/>
    </source>
</evidence>
<keyword evidence="3" id="KW-0963">Cytoplasm</keyword>
<dbReference type="Pfam" id="PF01546">
    <property type="entry name" value="Peptidase_M20"/>
    <property type="match status" value="1"/>
</dbReference>
<dbReference type="NCBIfam" id="TIGR01892">
    <property type="entry name" value="AcOrn-deacetyl"/>
    <property type="match status" value="1"/>
</dbReference>
<evidence type="ECO:0000313" key="12">
    <source>
        <dbReference type="Proteomes" id="UP000284407"/>
    </source>
</evidence>
<keyword evidence="4" id="KW-0055">Arginine biosynthesis</keyword>
<comment type="caution">
    <text evidence="11">The sequence shown here is derived from an EMBL/GenBank/DDBJ whole genome shotgun (WGS) entry which is preliminary data.</text>
</comment>
<dbReference type="AlphaFoldDB" id="A0A420DP86"/>
<dbReference type="PANTHER" id="PTHR43808:SF31">
    <property type="entry name" value="N-ACETYL-L-CITRULLINE DEACETYLASE"/>
    <property type="match status" value="1"/>
</dbReference>
<comment type="cofactor">
    <cofactor evidence="1">
        <name>Zn(2+)</name>
        <dbReference type="ChEBI" id="CHEBI:29105"/>
    </cofactor>
</comment>
<keyword evidence="9" id="KW-0170">Cobalt</keyword>
<dbReference type="SUPFAM" id="SSF55031">
    <property type="entry name" value="Bacterial exopeptidase dimerisation domain"/>
    <property type="match status" value="1"/>
</dbReference>
<sequence>MTRQTSQEILAQLIAFDTTSRNSNLPLIEYIERYLDSYSVSSRRVYDATGLKANLFATIGPAEAQGAILSGHTDTVPVEGQNWASDPFTLEARGGKLFGRGSCDMKGFIACALAAVPDLVARPLAKPVHLAFSYDEEVGCVGVVGLLEMLKANPVNAAFCIVGEPTLMTVMTGHKAKRSMQVTVRGRSCHSSLAPQGVNAVDYAARIIVRMQDIAQRLAEKGGRDEAYDVPHSTAHTGVVTGGTALNIVPDLCSITCEFRVLPFEDADALVAELKAYAKNELEPAMQQIAPEAGIQIDLYAQFPGLDTDPAQQVVPLAKRFAGGNSQGKVAFGTEGGRFHEMLGVPTVICGPGSIVQAHKPDEYIEITQLDACDAFMVRLAEWAEQA</sequence>
<comment type="similarity">
    <text evidence="2">Belongs to the peptidase M20A family. ArgE subfamily.</text>
</comment>
<dbReference type="GO" id="GO:0006526">
    <property type="term" value="P:L-arginine biosynthetic process"/>
    <property type="evidence" value="ECO:0007669"/>
    <property type="project" value="UniProtKB-KW"/>
</dbReference>
<dbReference type="InterPro" id="IPR002933">
    <property type="entry name" value="Peptidase_M20"/>
</dbReference>